<accession>A0A2R7Y230</accession>
<evidence type="ECO:0000313" key="1">
    <source>
        <dbReference type="EMBL" id="PUA31489.1"/>
    </source>
</evidence>
<gene>
    <name evidence="1" type="ORF">B7O98_09320</name>
</gene>
<reference evidence="1" key="1">
    <citation type="submission" date="2017-04" db="EMBL/GenBank/DDBJ databases">
        <authorList>
            <person name="Afonso C.L."/>
            <person name="Miller P.J."/>
            <person name="Scott M.A."/>
            <person name="Spackman E."/>
            <person name="Goraichik I."/>
            <person name="Dimitrov K.M."/>
            <person name="Suarez D.L."/>
            <person name="Swayne D.E."/>
        </authorList>
    </citation>
    <scope>NUCLEOTIDE SEQUENCE</scope>
    <source>
        <strain evidence="1">NZ3</strain>
    </source>
</reference>
<comment type="caution">
    <text evidence="1">The sequence shown here is derived from an EMBL/GenBank/DDBJ whole genome shotgun (WGS) entry which is preliminary data.</text>
</comment>
<evidence type="ECO:0000313" key="2">
    <source>
        <dbReference type="Proteomes" id="UP000244093"/>
    </source>
</evidence>
<protein>
    <submittedName>
        <fullName evidence="1">Uncharacterized protein</fullName>
    </submittedName>
</protein>
<dbReference type="AlphaFoldDB" id="A0A2R7Y230"/>
<dbReference type="Proteomes" id="UP000244093">
    <property type="component" value="Unassembled WGS sequence"/>
</dbReference>
<reference evidence="1" key="2">
    <citation type="journal article" date="2018" name="Syst. Appl. Microbiol.">
        <title>A new symbiotic nanoarchaeote (Candidatus Nanoclepta minutus) and its host (Zestosphaera tikiterensis gen. nov., sp. nov.) from a New Zealand hot spring.</title>
        <authorList>
            <person name="St John E."/>
            <person name="Liu Y."/>
            <person name="Podar M."/>
            <person name="Stott M.B."/>
            <person name="Meneghin J."/>
            <person name="Chen Z."/>
            <person name="Lagutin K."/>
            <person name="Mitchell K."/>
            <person name="Reysenbach A.L."/>
        </authorList>
    </citation>
    <scope>NUCLEOTIDE SEQUENCE [LARGE SCALE GENOMIC DNA]</scope>
    <source>
        <strain evidence="1">NZ3</strain>
    </source>
</reference>
<sequence>MVSSRAWELHLRFPDVFKTPEEADAWLKWALDDSEEAIPAHVEAVRRARLQPKIKPEDDPEVVIED</sequence>
<organism evidence="1 2">
    <name type="scientific">Zestosphaera tikiterensis</name>
    <dbReference type="NCBI Taxonomy" id="1973259"/>
    <lineage>
        <taxon>Archaea</taxon>
        <taxon>Thermoproteota</taxon>
        <taxon>Thermoprotei</taxon>
        <taxon>Desulfurococcales</taxon>
        <taxon>Desulfurococcaceae</taxon>
        <taxon>Zestosphaera</taxon>
    </lineage>
</organism>
<proteinExistence type="predicted"/>
<name>A0A2R7Y230_9CREN</name>
<dbReference type="EMBL" id="NBVN01000010">
    <property type="protein sequence ID" value="PUA31489.1"/>
    <property type="molecule type" value="Genomic_DNA"/>
</dbReference>